<sequence>MRFAKKRADVRKINEFDIQIATLSNKVHTYDFVLDNAFFALFDQTLVNGGQLQAHVILDKTDLLLQFEFKITGSVNVTCDRSLDEFDYPVEIDELLLVRYGAVETELDDNVWQILPGTQSINIAQHLFDYVGLAIPIKKLHPRFYEVDEDPDAENILIYSSNGNAADSEDGSDDDEAGDPRWDVLKKLK</sequence>
<gene>
    <name evidence="2" type="ORF">AHMF7616_01609</name>
</gene>
<name>A0A369QFC6_9BACT</name>
<reference evidence="2 3" key="1">
    <citation type="submission" date="2018-04" db="EMBL/GenBank/DDBJ databases">
        <title>Adhaeribacter sp. HMF7616 genome sequencing and assembly.</title>
        <authorList>
            <person name="Kang H."/>
            <person name="Kang J."/>
            <person name="Cha I."/>
            <person name="Kim H."/>
            <person name="Joh K."/>
        </authorList>
    </citation>
    <scope>NUCLEOTIDE SEQUENCE [LARGE SCALE GENOMIC DNA]</scope>
    <source>
        <strain evidence="2 3">HMF7616</strain>
    </source>
</reference>
<keyword evidence="3" id="KW-1185">Reference proteome</keyword>
<dbReference type="AlphaFoldDB" id="A0A369QFC6"/>
<dbReference type="EMBL" id="QASA01000001">
    <property type="protein sequence ID" value="RDC63010.1"/>
    <property type="molecule type" value="Genomic_DNA"/>
</dbReference>
<organism evidence="2 3">
    <name type="scientific">Adhaeribacter pallidiroseus</name>
    <dbReference type="NCBI Taxonomy" id="2072847"/>
    <lineage>
        <taxon>Bacteria</taxon>
        <taxon>Pseudomonadati</taxon>
        <taxon>Bacteroidota</taxon>
        <taxon>Cytophagia</taxon>
        <taxon>Cytophagales</taxon>
        <taxon>Hymenobacteraceae</taxon>
        <taxon>Adhaeribacter</taxon>
    </lineage>
</organism>
<evidence type="ECO:0000256" key="1">
    <source>
        <dbReference type="SAM" id="MobiDB-lite"/>
    </source>
</evidence>
<dbReference type="InterPro" id="IPR003772">
    <property type="entry name" value="YceD"/>
</dbReference>
<dbReference type="Pfam" id="PF02620">
    <property type="entry name" value="YceD"/>
    <property type="match status" value="1"/>
</dbReference>
<evidence type="ECO:0000313" key="3">
    <source>
        <dbReference type="Proteomes" id="UP000253919"/>
    </source>
</evidence>
<dbReference type="Proteomes" id="UP000253919">
    <property type="component" value="Unassembled WGS sequence"/>
</dbReference>
<feature type="region of interest" description="Disordered" evidence="1">
    <location>
        <begin position="159"/>
        <end position="189"/>
    </location>
</feature>
<comment type="caution">
    <text evidence="2">The sequence shown here is derived from an EMBL/GenBank/DDBJ whole genome shotgun (WGS) entry which is preliminary data.</text>
</comment>
<evidence type="ECO:0000313" key="2">
    <source>
        <dbReference type="EMBL" id="RDC63010.1"/>
    </source>
</evidence>
<protein>
    <recommendedName>
        <fullName evidence="4">DUF177 domain-containing protein</fullName>
    </recommendedName>
</protein>
<feature type="compositionally biased region" description="Acidic residues" evidence="1">
    <location>
        <begin position="167"/>
        <end position="177"/>
    </location>
</feature>
<feature type="compositionally biased region" description="Basic and acidic residues" evidence="1">
    <location>
        <begin position="178"/>
        <end position="189"/>
    </location>
</feature>
<proteinExistence type="predicted"/>
<accession>A0A369QFC6</accession>
<evidence type="ECO:0008006" key="4">
    <source>
        <dbReference type="Google" id="ProtNLM"/>
    </source>
</evidence>